<organism evidence="5 6">
    <name type="scientific">Genlisea aurea</name>
    <dbReference type="NCBI Taxonomy" id="192259"/>
    <lineage>
        <taxon>Eukaryota</taxon>
        <taxon>Viridiplantae</taxon>
        <taxon>Streptophyta</taxon>
        <taxon>Embryophyta</taxon>
        <taxon>Tracheophyta</taxon>
        <taxon>Spermatophyta</taxon>
        <taxon>Magnoliopsida</taxon>
        <taxon>eudicotyledons</taxon>
        <taxon>Gunneridae</taxon>
        <taxon>Pentapetalae</taxon>
        <taxon>asterids</taxon>
        <taxon>lamiids</taxon>
        <taxon>Lamiales</taxon>
        <taxon>Lentibulariaceae</taxon>
        <taxon>Genlisea</taxon>
    </lineage>
</organism>
<keyword evidence="6" id="KW-1185">Reference proteome</keyword>
<dbReference type="Gene3D" id="1.10.20.10">
    <property type="entry name" value="Histone, subunit A"/>
    <property type="match status" value="1"/>
</dbReference>
<protein>
    <recommendedName>
        <fullName evidence="4">Transcription factor CBF/NF-Y/archaeal histone domain-containing protein</fullName>
    </recommendedName>
</protein>
<keyword evidence="2" id="KW-0539">Nucleus</keyword>
<evidence type="ECO:0000256" key="3">
    <source>
        <dbReference type="SAM" id="MobiDB-lite"/>
    </source>
</evidence>
<gene>
    <name evidence="5" type="ORF">M569_10191</name>
</gene>
<proteinExistence type="predicted"/>
<dbReference type="OrthoDB" id="636685at2759"/>
<name>S8CCF6_9LAMI</name>
<dbReference type="InterPro" id="IPR009072">
    <property type="entry name" value="Histone-fold"/>
</dbReference>
<dbReference type="SUPFAM" id="SSF47113">
    <property type="entry name" value="Histone-fold"/>
    <property type="match status" value="1"/>
</dbReference>
<evidence type="ECO:0000313" key="5">
    <source>
        <dbReference type="EMBL" id="EPS64590.1"/>
    </source>
</evidence>
<evidence type="ECO:0000259" key="4">
    <source>
        <dbReference type="Pfam" id="PF00808"/>
    </source>
</evidence>
<feature type="domain" description="Transcription factor CBF/NF-Y/archaeal histone" evidence="4">
    <location>
        <begin position="28"/>
        <end position="89"/>
    </location>
</feature>
<dbReference type="GO" id="GO:0005634">
    <property type="term" value="C:nucleus"/>
    <property type="evidence" value="ECO:0007669"/>
    <property type="project" value="UniProtKB-SubCell"/>
</dbReference>
<dbReference type="EMBL" id="AUSU01004722">
    <property type="protein sequence ID" value="EPS64590.1"/>
    <property type="molecule type" value="Genomic_DNA"/>
</dbReference>
<comment type="caution">
    <text evidence="5">The sequence shown here is derived from an EMBL/GenBank/DDBJ whole genome shotgun (WGS) entry which is preliminary data.</text>
</comment>
<feature type="compositionally biased region" description="Acidic residues" evidence="3">
    <location>
        <begin position="7"/>
        <end position="16"/>
    </location>
</feature>
<evidence type="ECO:0000313" key="6">
    <source>
        <dbReference type="Proteomes" id="UP000015453"/>
    </source>
</evidence>
<dbReference type="PANTHER" id="PTHR10252">
    <property type="entry name" value="HISTONE-LIKE TRANSCRIPTION FACTOR CCAAT-RELATED"/>
    <property type="match status" value="1"/>
</dbReference>
<accession>S8CCF6</accession>
<evidence type="ECO:0000256" key="1">
    <source>
        <dbReference type="ARBA" id="ARBA00004123"/>
    </source>
</evidence>
<comment type="subcellular location">
    <subcellularLocation>
        <location evidence="1">Nucleus</location>
    </subcellularLocation>
</comment>
<dbReference type="Pfam" id="PF00808">
    <property type="entry name" value="CBFD_NFYB_HMF"/>
    <property type="match status" value="1"/>
</dbReference>
<dbReference type="GO" id="GO:0000976">
    <property type="term" value="F:transcription cis-regulatory region binding"/>
    <property type="evidence" value="ECO:0007669"/>
    <property type="project" value="TreeGrafter"/>
</dbReference>
<feature type="non-terminal residue" evidence="5">
    <location>
        <position position="113"/>
    </location>
</feature>
<dbReference type="GO" id="GO:0046982">
    <property type="term" value="F:protein heterodimerization activity"/>
    <property type="evidence" value="ECO:0007669"/>
    <property type="project" value="InterPro"/>
</dbReference>
<dbReference type="InterPro" id="IPR003958">
    <property type="entry name" value="CBFA_NFYB_domain"/>
</dbReference>
<dbReference type="Proteomes" id="UP000015453">
    <property type="component" value="Unassembled WGS sequence"/>
</dbReference>
<dbReference type="GO" id="GO:0006355">
    <property type="term" value="P:regulation of DNA-templated transcription"/>
    <property type="evidence" value="ECO:0007669"/>
    <property type="project" value="TreeGrafter"/>
</dbReference>
<dbReference type="AlphaFoldDB" id="S8CCF6"/>
<dbReference type="PANTHER" id="PTHR10252:SF93">
    <property type="entry name" value="DNA POLYMERASE II SUBUNIT B3-1"/>
    <property type="match status" value="1"/>
</dbReference>
<reference evidence="5 6" key="1">
    <citation type="journal article" date="2013" name="BMC Genomics">
        <title>The miniature genome of a carnivorous plant Genlisea aurea contains a low number of genes and short non-coding sequences.</title>
        <authorList>
            <person name="Leushkin E.V."/>
            <person name="Sutormin R.A."/>
            <person name="Nabieva E.R."/>
            <person name="Penin A.A."/>
            <person name="Kondrashov A.S."/>
            <person name="Logacheva M.D."/>
        </authorList>
    </citation>
    <scope>NUCLEOTIDE SEQUENCE [LARGE SCALE GENOMIC DNA]</scope>
</reference>
<dbReference type="InterPro" id="IPR050568">
    <property type="entry name" value="Transcr_DNA_Rep_Reg"/>
</dbReference>
<evidence type="ECO:0000256" key="2">
    <source>
        <dbReference type="ARBA" id="ARBA00023242"/>
    </source>
</evidence>
<feature type="non-terminal residue" evidence="5">
    <location>
        <position position="1"/>
    </location>
</feature>
<sequence>KKIRVEDDNDDEEGDEPEKKKRDSVLYRFPMNRVKSIIKEEIPDLRISPEAVFLINRASEKFLQLFSKEAYACAFLDRKNHISYHHLSSIVTKRKRFSFLSDFVPEMLKAEDA</sequence>
<feature type="region of interest" description="Disordered" evidence="3">
    <location>
        <begin position="1"/>
        <end position="21"/>
    </location>
</feature>